<dbReference type="InterPro" id="IPR043128">
    <property type="entry name" value="Rev_trsase/Diguanyl_cyclase"/>
</dbReference>
<dbReference type="PANTHER" id="PTHR46663:SF2">
    <property type="entry name" value="GGDEF DOMAIN-CONTAINING PROTEIN"/>
    <property type="match status" value="1"/>
</dbReference>
<feature type="transmembrane region" description="Helical" evidence="1">
    <location>
        <begin position="120"/>
        <end position="139"/>
    </location>
</feature>
<dbReference type="InterPro" id="IPR000160">
    <property type="entry name" value="GGDEF_dom"/>
</dbReference>
<feature type="transmembrane region" description="Helical" evidence="1">
    <location>
        <begin position="195"/>
        <end position="214"/>
    </location>
</feature>
<feature type="domain" description="GGDEF" evidence="2">
    <location>
        <begin position="286"/>
        <end position="435"/>
    </location>
</feature>
<feature type="transmembrane region" description="Helical" evidence="1">
    <location>
        <begin position="146"/>
        <end position="162"/>
    </location>
</feature>
<evidence type="ECO:0000313" key="3">
    <source>
        <dbReference type="EMBL" id="SEF53910.1"/>
    </source>
</evidence>
<reference evidence="3 4" key="1">
    <citation type="submission" date="2016-10" db="EMBL/GenBank/DDBJ databases">
        <authorList>
            <person name="de Groot N.N."/>
        </authorList>
    </citation>
    <scope>NUCLEOTIDE SEQUENCE [LARGE SCALE GENOMIC DNA]</scope>
    <source>
        <strain evidence="3 4">DSM 22489</strain>
    </source>
</reference>
<feature type="transmembrane region" description="Helical" evidence="1">
    <location>
        <begin position="6"/>
        <end position="22"/>
    </location>
</feature>
<keyword evidence="1" id="KW-0812">Transmembrane</keyword>
<dbReference type="InterPro" id="IPR029787">
    <property type="entry name" value="Nucleotide_cyclase"/>
</dbReference>
<dbReference type="Proteomes" id="UP000236728">
    <property type="component" value="Unassembled WGS sequence"/>
</dbReference>
<feature type="transmembrane region" description="Helical" evidence="1">
    <location>
        <begin position="95"/>
        <end position="114"/>
    </location>
</feature>
<evidence type="ECO:0000256" key="1">
    <source>
        <dbReference type="SAM" id="Phobius"/>
    </source>
</evidence>
<proteinExistence type="predicted"/>
<gene>
    <name evidence="3" type="ORF">SAMN05421819_0351</name>
</gene>
<dbReference type="EMBL" id="FNVA01000001">
    <property type="protein sequence ID" value="SEF53910.1"/>
    <property type="molecule type" value="Genomic_DNA"/>
</dbReference>
<evidence type="ECO:0000313" key="4">
    <source>
        <dbReference type="Proteomes" id="UP000236728"/>
    </source>
</evidence>
<dbReference type="Gene3D" id="3.30.70.270">
    <property type="match status" value="1"/>
</dbReference>
<dbReference type="OrthoDB" id="9805474at2"/>
<feature type="transmembrane region" description="Helical" evidence="1">
    <location>
        <begin position="63"/>
        <end position="83"/>
    </location>
</feature>
<keyword evidence="1" id="KW-0472">Membrane</keyword>
<protein>
    <submittedName>
        <fullName evidence="3">Diguanylate cyclase (GGDEF) domain-containing protein</fullName>
    </submittedName>
</protein>
<keyword evidence="4" id="KW-1185">Reference proteome</keyword>
<dbReference type="Pfam" id="PF00990">
    <property type="entry name" value="GGDEF"/>
    <property type="match status" value="1"/>
</dbReference>
<accession>A0A1H5STU9</accession>
<dbReference type="RefSeq" id="WP_103931295.1">
    <property type="nucleotide sequence ID" value="NZ_FNVA01000001.1"/>
</dbReference>
<organism evidence="3 4">
    <name type="scientific">Bryocella elongata</name>
    <dbReference type="NCBI Taxonomy" id="863522"/>
    <lineage>
        <taxon>Bacteria</taxon>
        <taxon>Pseudomonadati</taxon>
        <taxon>Acidobacteriota</taxon>
        <taxon>Terriglobia</taxon>
        <taxon>Terriglobales</taxon>
        <taxon>Acidobacteriaceae</taxon>
        <taxon>Bryocella</taxon>
    </lineage>
</organism>
<dbReference type="InterPro" id="IPR052163">
    <property type="entry name" value="DGC-Regulatory_Protein"/>
</dbReference>
<name>A0A1H5STU9_9BACT</name>
<dbReference type="SUPFAM" id="SSF55073">
    <property type="entry name" value="Nucleotide cyclase"/>
    <property type="match status" value="1"/>
</dbReference>
<dbReference type="PROSITE" id="PS50887">
    <property type="entry name" value="GGDEF"/>
    <property type="match status" value="1"/>
</dbReference>
<dbReference type="PANTHER" id="PTHR46663">
    <property type="entry name" value="DIGUANYLATE CYCLASE DGCT-RELATED"/>
    <property type="match status" value="1"/>
</dbReference>
<feature type="transmembrane region" description="Helical" evidence="1">
    <location>
        <begin position="31"/>
        <end position="51"/>
    </location>
</feature>
<dbReference type="NCBIfam" id="TIGR00254">
    <property type="entry name" value="GGDEF"/>
    <property type="match status" value="1"/>
</dbReference>
<evidence type="ECO:0000259" key="2">
    <source>
        <dbReference type="PROSITE" id="PS50887"/>
    </source>
</evidence>
<dbReference type="CDD" id="cd01949">
    <property type="entry name" value="GGDEF"/>
    <property type="match status" value="1"/>
</dbReference>
<dbReference type="SMART" id="SM00267">
    <property type="entry name" value="GGDEF"/>
    <property type="match status" value="1"/>
</dbReference>
<dbReference type="AlphaFoldDB" id="A0A1H5STU9"/>
<feature type="transmembrane region" description="Helical" evidence="1">
    <location>
        <begin position="168"/>
        <end position="188"/>
    </location>
</feature>
<keyword evidence="1" id="KW-1133">Transmembrane helix</keyword>
<sequence length="437" mass="48582">MNFLAIPSFLGITWMTFVLARVHDRNDSERLRLWVGGLLLIVLEGLSRILYYQPGMPSLVHRLAHVVALDAYFLAGIVFLRSSAIKKSRYATGRWYLLLIALPHVVLLTIYGLVLPQASLYFACALVGLVGAPLVAVAFRKALPEAIAQALVWAIVLAGLYSSRRLGVYLSLASIYGITAFAFAFRLNRNSRGRWVVAASFAMWSVCFMIHPWIAEHHAAWAPILDQVWDLQRYLVTFGVLIYSLEERVAVNEYAALHDALTGLANRTLFESRLRNALARSRRRQTRVLLLSLDMSGFKQVNDTFGHAAGDALLKQVAQRLGNTTRETDTVARLGGDEFSVILEDVDNGLSSSSRPDAVNVRCEALVRKVRGLIEDTPFVLPTRDGARSAGLQVAVGTAIFPDDADTAEELYVISDESMYRDKTRLRHEESLTSFAI</sequence>